<name>A0A396YJJ1_9LEPT</name>
<dbReference type="EMBL" id="QHCT01000036">
    <property type="protein sequence ID" value="RHX83312.1"/>
    <property type="molecule type" value="Genomic_DNA"/>
</dbReference>
<feature type="compositionally biased region" description="Low complexity" evidence="1">
    <location>
        <begin position="17"/>
        <end position="26"/>
    </location>
</feature>
<dbReference type="Gene3D" id="2.180.10.10">
    <property type="entry name" value="RHS repeat-associated core"/>
    <property type="match status" value="1"/>
</dbReference>
<evidence type="ECO:0000313" key="3">
    <source>
        <dbReference type="Proteomes" id="UP000265798"/>
    </source>
</evidence>
<feature type="region of interest" description="Disordered" evidence="1">
    <location>
        <begin position="66"/>
        <end position="90"/>
    </location>
</feature>
<gene>
    <name evidence="2" type="ORF">DLM75_24035</name>
</gene>
<organism evidence="2 3">
    <name type="scientific">Leptospira stimsonii</name>
    <dbReference type="NCBI Taxonomy" id="2202203"/>
    <lineage>
        <taxon>Bacteria</taxon>
        <taxon>Pseudomonadati</taxon>
        <taxon>Spirochaetota</taxon>
        <taxon>Spirochaetia</taxon>
        <taxon>Leptospirales</taxon>
        <taxon>Leptospiraceae</taxon>
        <taxon>Leptospira</taxon>
    </lineage>
</organism>
<reference evidence="3" key="1">
    <citation type="submission" date="2018-05" db="EMBL/GenBank/DDBJ databases">
        <title>Leptospira yasudae sp. nov. and Leptospira stimsonii sp. nov., two pathogenic species of the genus Leptospira isolated from environmental sources.</title>
        <authorList>
            <person name="Casanovas-Massana A."/>
            <person name="Hamond C."/>
            <person name="Santos L.A."/>
            <person name="Hacker K.P."/>
            <person name="Balassiano I."/>
            <person name="Medeiros M.A."/>
            <person name="Reis M.G."/>
            <person name="Ko A.I."/>
            <person name="Wunder E.A."/>
        </authorList>
    </citation>
    <scope>NUCLEOTIDE SEQUENCE [LARGE SCALE GENOMIC DNA]</scope>
    <source>
        <strain evidence="3">Yale</strain>
    </source>
</reference>
<feature type="region of interest" description="Disordered" evidence="1">
    <location>
        <begin position="1"/>
        <end position="43"/>
    </location>
</feature>
<accession>A0A396YJJ1</accession>
<dbReference type="RefSeq" id="WP_147456707.1">
    <property type="nucleotide sequence ID" value="NZ_QHCT01000036.1"/>
</dbReference>
<comment type="caution">
    <text evidence="2">The sequence shown here is derived from an EMBL/GenBank/DDBJ whole genome shotgun (WGS) entry which is preliminary data.</text>
</comment>
<dbReference type="OrthoDB" id="337747at2"/>
<dbReference type="AlphaFoldDB" id="A0A396YJJ1"/>
<dbReference type="Proteomes" id="UP000265798">
    <property type="component" value="Unassembled WGS sequence"/>
</dbReference>
<proteinExistence type="predicted"/>
<evidence type="ECO:0000256" key="1">
    <source>
        <dbReference type="SAM" id="MobiDB-lite"/>
    </source>
</evidence>
<protein>
    <submittedName>
        <fullName evidence="2">Uncharacterized protein</fullName>
    </submittedName>
</protein>
<evidence type="ECO:0000313" key="2">
    <source>
        <dbReference type="EMBL" id="RHX83312.1"/>
    </source>
</evidence>
<sequence length="90" mass="9090">MPKGSGDPPWLIPPAIPATTPSIAQPYNPGGSGGGASGAPVSGMIFFHPDHLGSITMVTDGEGNRIAGGEMGGASHISYKPYGEIQRNDS</sequence>
<feature type="non-terminal residue" evidence="2">
    <location>
        <position position="90"/>
    </location>
</feature>